<protein>
    <submittedName>
        <fullName evidence="2">Uncharacterized protein</fullName>
    </submittedName>
</protein>
<evidence type="ECO:0000256" key="1">
    <source>
        <dbReference type="SAM" id="Phobius"/>
    </source>
</evidence>
<evidence type="ECO:0000313" key="2">
    <source>
        <dbReference type="EMBL" id="ASZ09341.1"/>
    </source>
</evidence>
<evidence type="ECO:0000313" key="3">
    <source>
        <dbReference type="Proteomes" id="UP000232229"/>
    </source>
</evidence>
<keyword evidence="1" id="KW-1133">Transmembrane helix</keyword>
<sequence>MSSCYLCKGSIKPYQLTRTGHISTGAVNYPNQSNIGFVATGGRTITSHMGCYKTFNKKYWPWVLIGIIFVIIAFTLFIIGFLDFFNSKTYNYWDSQTHQSIYTIDYVLRSKAIIELVFSGIFMVLGLSLFLIGYYYCKKIVQDEQHANDYIDEEIKLIYDVQLKQAKKGLKENGKKFE</sequence>
<dbReference type="RefSeq" id="WP_027875458.1">
    <property type="nucleotide sequence ID" value="NZ_CP023173.1"/>
</dbReference>
<dbReference type="Proteomes" id="UP000232229">
    <property type="component" value="Chromosome"/>
</dbReference>
<name>A0A249SPD9_9MOLU</name>
<gene>
    <name evidence="2" type="ORF">CK556_03225</name>
</gene>
<proteinExistence type="predicted"/>
<keyword evidence="1" id="KW-0812">Transmembrane</keyword>
<dbReference type="EMBL" id="CP023173">
    <property type="protein sequence ID" value="ASZ09341.1"/>
    <property type="molecule type" value="Genomic_DNA"/>
</dbReference>
<organism evidence="2 3">
    <name type="scientific">Mesoplasma chauliocola</name>
    <dbReference type="NCBI Taxonomy" id="216427"/>
    <lineage>
        <taxon>Bacteria</taxon>
        <taxon>Bacillati</taxon>
        <taxon>Mycoplasmatota</taxon>
        <taxon>Mollicutes</taxon>
        <taxon>Entomoplasmatales</taxon>
        <taxon>Entomoplasmataceae</taxon>
        <taxon>Mesoplasma</taxon>
    </lineage>
</organism>
<accession>A0A249SPD9</accession>
<dbReference type="AlphaFoldDB" id="A0A249SPD9"/>
<feature type="transmembrane region" description="Helical" evidence="1">
    <location>
        <begin position="116"/>
        <end position="137"/>
    </location>
</feature>
<feature type="transmembrane region" description="Helical" evidence="1">
    <location>
        <begin position="59"/>
        <end position="82"/>
    </location>
</feature>
<dbReference type="STRING" id="1336232.GCA_000518825_00964"/>
<dbReference type="KEGG" id="mchc:CK556_03225"/>
<keyword evidence="1" id="KW-0472">Membrane</keyword>
<keyword evidence="3" id="KW-1185">Reference proteome</keyword>
<reference evidence="2 3" key="1">
    <citation type="submission" date="2017-08" db="EMBL/GenBank/DDBJ databases">
        <title>Complete Genome Sequence of Mesoplasma chauliocola.</title>
        <authorList>
            <person name="Knight T.F.Jr."/>
            <person name="Citino T."/>
        </authorList>
    </citation>
    <scope>NUCLEOTIDE SEQUENCE [LARGE SCALE GENOMIC DNA]</scope>
    <source>
        <strain evidence="2 3">CHPA-2</strain>
    </source>
</reference>